<evidence type="ECO:0000313" key="1">
    <source>
        <dbReference type="EMBL" id="GAI42244.1"/>
    </source>
</evidence>
<dbReference type="EMBL" id="BARV01025239">
    <property type="protein sequence ID" value="GAI42244.1"/>
    <property type="molecule type" value="Genomic_DNA"/>
</dbReference>
<dbReference type="AlphaFoldDB" id="X1QG36"/>
<organism evidence="1">
    <name type="scientific">marine sediment metagenome</name>
    <dbReference type="NCBI Taxonomy" id="412755"/>
    <lineage>
        <taxon>unclassified sequences</taxon>
        <taxon>metagenomes</taxon>
        <taxon>ecological metagenomes</taxon>
    </lineage>
</organism>
<feature type="non-terminal residue" evidence="1">
    <location>
        <position position="1"/>
    </location>
</feature>
<proteinExistence type="predicted"/>
<comment type="caution">
    <text evidence="1">The sequence shown here is derived from an EMBL/GenBank/DDBJ whole genome shotgun (WGS) entry which is preliminary data.</text>
</comment>
<name>X1QG36_9ZZZZ</name>
<sequence>TDYGKALCQVGGYGYGWVQPPEIAACRTRKAQEYWNGLTEQQKYDTWMKPAYAECVNALRTLNQLYAAQWAGCTIDELVAAAAFLGNFNEEAARWAAEHLEEHPWV</sequence>
<gene>
    <name evidence="1" type="ORF">S06H3_41037</name>
</gene>
<protein>
    <submittedName>
        <fullName evidence="1">Uncharacterized protein</fullName>
    </submittedName>
</protein>
<reference evidence="1" key="1">
    <citation type="journal article" date="2014" name="Front. Microbiol.">
        <title>High frequency of phylogenetically diverse reductive dehalogenase-homologous genes in deep subseafloor sedimentary metagenomes.</title>
        <authorList>
            <person name="Kawai M."/>
            <person name="Futagami T."/>
            <person name="Toyoda A."/>
            <person name="Takaki Y."/>
            <person name="Nishi S."/>
            <person name="Hori S."/>
            <person name="Arai W."/>
            <person name="Tsubouchi T."/>
            <person name="Morono Y."/>
            <person name="Uchiyama I."/>
            <person name="Ito T."/>
            <person name="Fujiyama A."/>
            <person name="Inagaki F."/>
            <person name="Takami H."/>
        </authorList>
    </citation>
    <scope>NUCLEOTIDE SEQUENCE</scope>
    <source>
        <strain evidence="1">Expedition CK06-06</strain>
    </source>
</reference>
<accession>X1QG36</accession>